<dbReference type="SUPFAM" id="SSF46785">
    <property type="entry name" value="Winged helix' DNA-binding domain"/>
    <property type="match status" value="1"/>
</dbReference>
<protein>
    <submittedName>
        <fullName evidence="6">LysR family transcriptional regulator</fullName>
    </submittedName>
</protein>
<dbReference type="InterPro" id="IPR000847">
    <property type="entry name" value="LysR_HTH_N"/>
</dbReference>
<dbReference type="InterPro" id="IPR005119">
    <property type="entry name" value="LysR_subst-bd"/>
</dbReference>
<dbReference type="Gene3D" id="3.40.190.10">
    <property type="entry name" value="Periplasmic binding protein-like II"/>
    <property type="match status" value="2"/>
</dbReference>
<dbReference type="AlphaFoldDB" id="A0A6S5TZU3"/>
<organism evidence="6 7">
    <name type="scientific">Pseudomonas putida</name>
    <name type="common">Arthrobacter siderocapsulatus</name>
    <dbReference type="NCBI Taxonomy" id="303"/>
    <lineage>
        <taxon>Bacteria</taxon>
        <taxon>Pseudomonadati</taxon>
        <taxon>Pseudomonadota</taxon>
        <taxon>Gammaproteobacteria</taxon>
        <taxon>Pseudomonadales</taxon>
        <taxon>Pseudomonadaceae</taxon>
        <taxon>Pseudomonas</taxon>
    </lineage>
</organism>
<dbReference type="Pfam" id="PF03466">
    <property type="entry name" value="LysR_substrate"/>
    <property type="match status" value="1"/>
</dbReference>
<dbReference type="InterPro" id="IPR036390">
    <property type="entry name" value="WH_DNA-bd_sf"/>
</dbReference>
<dbReference type="InterPro" id="IPR036388">
    <property type="entry name" value="WH-like_DNA-bd_sf"/>
</dbReference>
<dbReference type="RefSeq" id="WP_104834488.1">
    <property type="nucleotide sequence ID" value="NZ_AP022227.1"/>
</dbReference>
<dbReference type="PANTHER" id="PTHR30537:SF26">
    <property type="entry name" value="GLYCINE CLEAVAGE SYSTEM TRANSCRIPTIONAL ACTIVATOR"/>
    <property type="match status" value="1"/>
</dbReference>
<sequence>MDNLPPLRALQVFDTVGRCGGIAEAAKRLGISAGAVSQQMKLLEDTLGISLMVKEGKRNRLTSVGKRFHQSCADAFESLRIAQAEVELSRNTSNLRISTLPSLMSKWLAPLVFDWQDAHPAVDIHLDGSHAEPSANGYEIDFRITYSDRALDAENAIELFRDCVVPICSPGLLRCDASRLTPSALLDYPLLSIDWLPKFASPPSWQEWFKANDVKYDRLHDAHRVFSLSAMAIQAAIDGQGFVLAQYSMVAKDLEAGRLLMPLARPLPLPASYYLTWTRSAFDKEHCRKFHRWMVARGREQSDSIAALLAGNSATKD</sequence>
<accession>A0A6S5TZU3</accession>
<keyword evidence="4" id="KW-0804">Transcription</keyword>
<dbReference type="InterPro" id="IPR058163">
    <property type="entry name" value="LysR-type_TF_proteobact-type"/>
</dbReference>
<evidence type="ECO:0000256" key="2">
    <source>
        <dbReference type="ARBA" id="ARBA00023015"/>
    </source>
</evidence>
<gene>
    <name evidence="6" type="ORF">WP8W18C01_45950</name>
</gene>
<reference evidence="6 7" key="1">
    <citation type="submission" date="2019-12" db="EMBL/GenBank/DDBJ databases">
        <title>complete genome sequences of Pseudomonas putida str. WP8-W18-CRE-01 isolated from wastewater treatment plant effluent.</title>
        <authorList>
            <person name="Sekizuka T."/>
            <person name="Itokawa K."/>
            <person name="Yatsu K."/>
            <person name="Inamine Y."/>
            <person name="Kuroda M."/>
        </authorList>
    </citation>
    <scope>NUCLEOTIDE SEQUENCE [LARGE SCALE GENOMIC DNA]</scope>
    <source>
        <strain evidence="6 7">WP8-W18-CRE-01</strain>
    </source>
</reference>
<evidence type="ECO:0000256" key="4">
    <source>
        <dbReference type="ARBA" id="ARBA00023163"/>
    </source>
</evidence>
<dbReference type="GO" id="GO:0003700">
    <property type="term" value="F:DNA-binding transcription factor activity"/>
    <property type="evidence" value="ECO:0007669"/>
    <property type="project" value="InterPro"/>
</dbReference>
<keyword evidence="2" id="KW-0805">Transcription regulation</keyword>
<name>A0A6S5TZU3_PSEPU</name>
<dbReference type="Gene3D" id="1.10.10.10">
    <property type="entry name" value="Winged helix-like DNA-binding domain superfamily/Winged helix DNA-binding domain"/>
    <property type="match status" value="1"/>
</dbReference>
<dbReference type="GO" id="GO:0043565">
    <property type="term" value="F:sequence-specific DNA binding"/>
    <property type="evidence" value="ECO:0007669"/>
    <property type="project" value="TreeGrafter"/>
</dbReference>
<dbReference type="PANTHER" id="PTHR30537">
    <property type="entry name" value="HTH-TYPE TRANSCRIPTIONAL REGULATOR"/>
    <property type="match status" value="1"/>
</dbReference>
<feature type="domain" description="HTH lysR-type" evidence="5">
    <location>
        <begin position="5"/>
        <end position="62"/>
    </location>
</feature>
<evidence type="ECO:0000256" key="3">
    <source>
        <dbReference type="ARBA" id="ARBA00023125"/>
    </source>
</evidence>
<keyword evidence="3" id="KW-0238">DNA-binding</keyword>
<evidence type="ECO:0000313" key="7">
    <source>
        <dbReference type="Proteomes" id="UP000515680"/>
    </source>
</evidence>
<proteinExistence type="inferred from homology"/>
<dbReference type="EMBL" id="AP022227">
    <property type="protein sequence ID" value="BBT42254.1"/>
    <property type="molecule type" value="Genomic_DNA"/>
</dbReference>
<comment type="similarity">
    <text evidence="1">Belongs to the LysR transcriptional regulatory family.</text>
</comment>
<dbReference type="Proteomes" id="UP000515680">
    <property type="component" value="Chromosome"/>
</dbReference>
<dbReference type="Pfam" id="PF00126">
    <property type="entry name" value="HTH_1"/>
    <property type="match status" value="1"/>
</dbReference>
<dbReference type="CDD" id="cd08432">
    <property type="entry name" value="PBP2_GcdR_TrpI_HvrB_AmpR_like"/>
    <property type="match status" value="1"/>
</dbReference>
<dbReference type="SUPFAM" id="SSF53850">
    <property type="entry name" value="Periplasmic binding protein-like II"/>
    <property type="match status" value="1"/>
</dbReference>
<evidence type="ECO:0000259" key="5">
    <source>
        <dbReference type="PROSITE" id="PS50931"/>
    </source>
</evidence>
<dbReference type="GO" id="GO:0006351">
    <property type="term" value="P:DNA-templated transcription"/>
    <property type="evidence" value="ECO:0007669"/>
    <property type="project" value="TreeGrafter"/>
</dbReference>
<dbReference type="PROSITE" id="PS50931">
    <property type="entry name" value="HTH_LYSR"/>
    <property type="match status" value="1"/>
</dbReference>
<evidence type="ECO:0000256" key="1">
    <source>
        <dbReference type="ARBA" id="ARBA00009437"/>
    </source>
</evidence>
<evidence type="ECO:0000313" key="6">
    <source>
        <dbReference type="EMBL" id="BBT42254.1"/>
    </source>
</evidence>